<organism evidence="2 3">
    <name type="scientific">Spartinivicinus marinus</name>
    <dbReference type="NCBI Taxonomy" id="2994442"/>
    <lineage>
        <taxon>Bacteria</taxon>
        <taxon>Pseudomonadati</taxon>
        <taxon>Pseudomonadota</taxon>
        <taxon>Gammaproteobacteria</taxon>
        <taxon>Oceanospirillales</taxon>
        <taxon>Zooshikellaceae</taxon>
        <taxon>Spartinivicinus</taxon>
    </lineage>
</organism>
<protein>
    <submittedName>
        <fullName evidence="2">Uncharacterized protein</fullName>
    </submittedName>
</protein>
<evidence type="ECO:0000313" key="3">
    <source>
        <dbReference type="Proteomes" id="UP000569732"/>
    </source>
</evidence>
<keyword evidence="3" id="KW-1185">Reference proteome</keyword>
<feature type="region of interest" description="Disordered" evidence="1">
    <location>
        <begin position="1"/>
        <end position="23"/>
    </location>
</feature>
<dbReference type="Proteomes" id="UP000569732">
    <property type="component" value="Unassembled WGS sequence"/>
</dbReference>
<reference evidence="2 3" key="1">
    <citation type="submission" date="2020-07" db="EMBL/GenBank/DDBJ databases">
        <title>Endozoicomonas sp. nov., isolated from sediment.</title>
        <authorList>
            <person name="Gu T."/>
        </authorList>
    </citation>
    <scope>NUCLEOTIDE SEQUENCE [LARGE SCALE GENOMIC DNA]</scope>
    <source>
        <strain evidence="2 3">SM1973</strain>
    </source>
</reference>
<gene>
    <name evidence="2" type="ORF">H0A36_24725</name>
</gene>
<comment type="caution">
    <text evidence="2">The sequence shown here is derived from an EMBL/GenBank/DDBJ whole genome shotgun (WGS) entry which is preliminary data.</text>
</comment>
<accession>A0A853IIJ4</accession>
<dbReference type="EMBL" id="JACCKB010000068">
    <property type="protein sequence ID" value="NYZ69227.1"/>
    <property type="molecule type" value="Genomic_DNA"/>
</dbReference>
<name>A0A853IIJ4_9GAMM</name>
<evidence type="ECO:0000313" key="2">
    <source>
        <dbReference type="EMBL" id="NYZ69227.1"/>
    </source>
</evidence>
<sequence length="462" mass="51862">MKTGISSINPFSRLNSNDSNKANKQPVQIIPAGSFSGRQVSLLTPQDNVAVDQPSISNFKKKFIAKISNSRGNVVVGSTAAQTSYEKSIQEIADELNETIKQYVAKDNTLHSGYMHYYAEDPRFSKYLVIKSNSEKEVIGFSHLPKNIKELRDLLNNLLEGHSTKGSLYKSINSKLTPDHALGRIFKADGIFSPHVSVRKPPLPEPVAKSKLNQALTEPTITKPPVTPERVKQQLKKIKQETSQQLKERAALHTAARLTTAIISKRAGVSTTELTTHRAELKSLDVNFLYSQDLTYLQSVKTTLKDDINHLSDIIQLNLNQLPIKGEYELTSLGKSAKDAIKESLSLLHSHRPSFKERLLKVFFPKKYTEQLIAKNQLLAELHELQYLRNEIITQPGWEAMDKTAWFQDTVYQVLQKGSETKLSLGPSSFSPSFSKALSKQLAEWTPESRSTFYITANDKIK</sequence>
<evidence type="ECO:0000256" key="1">
    <source>
        <dbReference type="SAM" id="MobiDB-lite"/>
    </source>
</evidence>
<proteinExistence type="predicted"/>
<dbReference type="AlphaFoldDB" id="A0A853IIJ4"/>
<dbReference type="RefSeq" id="WP_180571224.1">
    <property type="nucleotide sequence ID" value="NZ_JACCKB010000068.1"/>
</dbReference>